<dbReference type="InterPro" id="IPR029462">
    <property type="entry name" value="Rnk_N"/>
</dbReference>
<dbReference type="Gene3D" id="1.10.286.20">
    <property type="match status" value="1"/>
</dbReference>
<dbReference type="GO" id="GO:0006354">
    <property type="term" value="P:DNA-templated transcription elongation"/>
    <property type="evidence" value="ECO:0007669"/>
    <property type="project" value="TreeGrafter"/>
</dbReference>
<name>A0A0H1R3D1_9HYPH</name>
<dbReference type="InterPro" id="IPR036953">
    <property type="entry name" value="GreA/GreB_C_sf"/>
</dbReference>
<dbReference type="GO" id="GO:0003677">
    <property type="term" value="F:DNA binding"/>
    <property type="evidence" value="ECO:0007669"/>
    <property type="project" value="InterPro"/>
</dbReference>
<dbReference type="OrthoDB" id="192847at2"/>
<dbReference type="RefSeq" id="WP_047192854.1">
    <property type="nucleotide sequence ID" value="NZ_LCYG01000143.1"/>
</dbReference>
<dbReference type="EMBL" id="LCYG01000143">
    <property type="protein sequence ID" value="KLK89544.1"/>
    <property type="molecule type" value="Genomic_DNA"/>
</dbReference>
<keyword evidence="4" id="KW-1185">Reference proteome</keyword>
<dbReference type="STRING" id="1225564.AA309_30830"/>
<dbReference type="Gene3D" id="3.10.50.30">
    <property type="entry name" value="Transcription elongation factor, GreA/GreB, C-terminal domain"/>
    <property type="match status" value="1"/>
</dbReference>
<evidence type="ECO:0000259" key="2">
    <source>
        <dbReference type="Pfam" id="PF14760"/>
    </source>
</evidence>
<dbReference type="InterPro" id="IPR023459">
    <property type="entry name" value="Tscrpt_elong_fac_GreA/B_fam"/>
</dbReference>
<dbReference type="PATRIC" id="fig|1225564.3.peg.1137"/>
<dbReference type="Pfam" id="PF01272">
    <property type="entry name" value="GreA_GreB"/>
    <property type="match status" value="1"/>
</dbReference>
<feature type="domain" description="Regulator of nucleoside diphosphate kinase N-terminal" evidence="2">
    <location>
        <begin position="7"/>
        <end position="47"/>
    </location>
</feature>
<accession>A0A0H1R3D1</accession>
<dbReference type="Proteomes" id="UP000035489">
    <property type="component" value="Unassembled WGS sequence"/>
</dbReference>
<organism evidence="3 4">
    <name type="scientific">Microvirga vignae</name>
    <dbReference type="NCBI Taxonomy" id="1225564"/>
    <lineage>
        <taxon>Bacteria</taxon>
        <taxon>Pseudomonadati</taxon>
        <taxon>Pseudomonadota</taxon>
        <taxon>Alphaproteobacteria</taxon>
        <taxon>Hyphomicrobiales</taxon>
        <taxon>Methylobacteriaceae</taxon>
        <taxon>Microvirga</taxon>
    </lineage>
</organism>
<dbReference type="PANTHER" id="PTHR30437:SF5">
    <property type="entry name" value="REGULATOR OF NUCLEOSIDE DIPHOSPHATE KINASE"/>
    <property type="match status" value="1"/>
</dbReference>
<dbReference type="AlphaFoldDB" id="A0A0H1R3D1"/>
<comment type="caution">
    <text evidence="3">The sequence shown here is derived from an EMBL/GenBank/DDBJ whole genome shotgun (WGS) entry which is preliminary data.</text>
</comment>
<feature type="domain" description="Transcription elongation factor GreA/GreB C-terminal" evidence="1">
    <location>
        <begin position="56"/>
        <end position="128"/>
    </location>
</feature>
<reference evidence="3 4" key="1">
    <citation type="submission" date="2015-05" db="EMBL/GenBank/DDBJ databases">
        <title>Draft genome sequence of Microvirga vignae strain BR3299, a novel nitrogen fixing bacteria isolated from Brazil semi-aired region.</title>
        <authorList>
            <person name="Zilli J.E."/>
            <person name="Passos S.R."/>
            <person name="Leite J."/>
            <person name="Baldani J.I."/>
            <person name="Xavier G.R."/>
            <person name="Rumjaneck N.G."/>
            <person name="Simoes-Araujo J.L."/>
        </authorList>
    </citation>
    <scope>NUCLEOTIDE SEQUENCE [LARGE SCALE GENOMIC DNA]</scope>
    <source>
        <strain evidence="3 4">BR3299</strain>
    </source>
</reference>
<dbReference type="NCBIfam" id="NF004396">
    <property type="entry name" value="PRK05753.1"/>
    <property type="match status" value="1"/>
</dbReference>
<dbReference type="GO" id="GO:0070063">
    <property type="term" value="F:RNA polymerase binding"/>
    <property type="evidence" value="ECO:0007669"/>
    <property type="project" value="InterPro"/>
</dbReference>
<gene>
    <name evidence="3" type="ORF">AA309_30830</name>
</gene>
<dbReference type="SUPFAM" id="SSF54534">
    <property type="entry name" value="FKBP-like"/>
    <property type="match status" value="1"/>
</dbReference>
<dbReference type="Pfam" id="PF14760">
    <property type="entry name" value="Rnk_N"/>
    <property type="match status" value="1"/>
</dbReference>
<sequence>MKQVTVPPITITTVDYDRLAWIATAGVNGQRCTVAKMLADELDRAMIAAPGTIRPDIVTMHSEVEYRDEVTGDVRRTTLVYPGEEDWDAGRISVLTPVGAALIGLSEGQSMEWQGPTGGRRKVTVQRVRFQPERMAGISA</sequence>
<protein>
    <recommendedName>
        <fullName evidence="5">Elongation factor GreAB</fullName>
    </recommendedName>
</protein>
<evidence type="ECO:0000259" key="1">
    <source>
        <dbReference type="Pfam" id="PF01272"/>
    </source>
</evidence>
<proteinExistence type="predicted"/>
<evidence type="ECO:0000313" key="4">
    <source>
        <dbReference type="Proteomes" id="UP000035489"/>
    </source>
</evidence>
<evidence type="ECO:0000313" key="3">
    <source>
        <dbReference type="EMBL" id="KLK89544.1"/>
    </source>
</evidence>
<dbReference type="InterPro" id="IPR001437">
    <property type="entry name" value="Tscrpt_elong_fac_GreA/B_C"/>
</dbReference>
<dbReference type="GO" id="GO:0032784">
    <property type="term" value="P:regulation of DNA-templated transcription elongation"/>
    <property type="evidence" value="ECO:0007669"/>
    <property type="project" value="InterPro"/>
</dbReference>
<evidence type="ECO:0008006" key="5">
    <source>
        <dbReference type="Google" id="ProtNLM"/>
    </source>
</evidence>
<dbReference type="PANTHER" id="PTHR30437">
    <property type="entry name" value="TRANSCRIPTION ELONGATION FACTOR GREA"/>
    <property type="match status" value="1"/>
</dbReference>